<dbReference type="Proteomes" id="UP001445335">
    <property type="component" value="Unassembled WGS sequence"/>
</dbReference>
<feature type="region of interest" description="Disordered" evidence="1">
    <location>
        <begin position="89"/>
        <end position="122"/>
    </location>
</feature>
<dbReference type="EMBL" id="JALJOU010000009">
    <property type="protein sequence ID" value="KAK9841949.1"/>
    <property type="molecule type" value="Genomic_DNA"/>
</dbReference>
<evidence type="ECO:0000313" key="2">
    <source>
        <dbReference type="EMBL" id="KAK9841949.1"/>
    </source>
</evidence>
<gene>
    <name evidence="2" type="ORF">WJX81_000503</name>
</gene>
<evidence type="ECO:0000313" key="3">
    <source>
        <dbReference type="Proteomes" id="UP001445335"/>
    </source>
</evidence>
<dbReference type="AlphaFoldDB" id="A0AAW1S6P1"/>
<protein>
    <submittedName>
        <fullName evidence="2">Uncharacterized protein</fullName>
    </submittedName>
</protein>
<evidence type="ECO:0000256" key="1">
    <source>
        <dbReference type="SAM" id="MobiDB-lite"/>
    </source>
</evidence>
<comment type="caution">
    <text evidence="2">The sequence shown here is derived from an EMBL/GenBank/DDBJ whole genome shotgun (WGS) entry which is preliminary data.</text>
</comment>
<sequence length="151" mass="14722">MQGMPAVLDRGRHAAKRASGMYGGPGWAAYAGLGLQGWGGVELGNGTATSGAMGDTGLMGAQQPSGGMLQQANGAAPLFSWSGGMPGGMPPTWPAWPAAAHTPAAPGKAGPDWSRAAGSSLQSGGSGASALTIGVAQLGCRRPSQSFDTAG</sequence>
<proteinExistence type="predicted"/>
<keyword evidence="3" id="KW-1185">Reference proteome</keyword>
<accession>A0AAW1S6P1</accession>
<feature type="compositionally biased region" description="Low complexity" evidence="1">
    <location>
        <begin position="95"/>
        <end position="122"/>
    </location>
</feature>
<organism evidence="2 3">
    <name type="scientific">Elliptochloris bilobata</name>
    <dbReference type="NCBI Taxonomy" id="381761"/>
    <lineage>
        <taxon>Eukaryota</taxon>
        <taxon>Viridiplantae</taxon>
        <taxon>Chlorophyta</taxon>
        <taxon>core chlorophytes</taxon>
        <taxon>Trebouxiophyceae</taxon>
        <taxon>Trebouxiophyceae incertae sedis</taxon>
        <taxon>Elliptochloris clade</taxon>
        <taxon>Elliptochloris</taxon>
    </lineage>
</organism>
<name>A0AAW1S6P1_9CHLO</name>
<reference evidence="2 3" key="1">
    <citation type="journal article" date="2024" name="Nat. Commun.">
        <title>Phylogenomics reveals the evolutionary origins of lichenization in chlorophyte algae.</title>
        <authorList>
            <person name="Puginier C."/>
            <person name="Libourel C."/>
            <person name="Otte J."/>
            <person name="Skaloud P."/>
            <person name="Haon M."/>
            <person name="Grisel S."/>
            <person name="Petersen M."/>
            <person name="Berrin J.G."/>
            <person name="Delaux P.M."/>
            <person name="Dal Grande F."/>
            <person name="Keller J."/>
        </authorList>
    </citation>
    <scope>NUCLEOTIDE SEQUENCE [LARGE SCALE GENOMIC DNA]</scope>
    <source>
        <strain evidence="2 3">SAG 245.80</strain>
    </source>
</reference>